<reference evidence="1" key="2">
    <citation type="submission" date="2020-02" db="EMBL/GenBank/DDBJ databases">
        <authorList>
            <consortium name="NCBI Pathogen Detection Project"/>
        </authorList>
    </citation>
    <scope>NUCLEOTIDE SEQUENCE</scope>
    <source>
        <strain evidence="1">MA.CK_00/00002125</strain>
    </source>
</reference>
<reference evidence="1" key="1">
    <citation type="journal article" date="2018" name="Genome Biol.">
        <title>SKESA: strategic k-mer extension for scrupulous assemblies.</title>
        <authorList>
            <person name="Souvorov A."/>
            <person name="Agarwala R."/>
            <person name="Lipman D.J."/>
        </authorList>
    </citation>
    <scope>NUCLEOTIDE SEQUENCE</scope>
    <source>
        <strain evidence="1">MA.CK_00/00002125</strain>
    </source>
</reference>
<organism evidence="1">
    <name type="scientific">Salmonella enterica</name>
    <name type="common">Salmonella choleraesuis</name>
    <dbReference type="NCBI Taxonomy" id="28901"/>
    <lineage>
        <taxon>Bacteria</taxon>
        <taxon>Pseudomonadati</taxon>
        <taxon>Pseudomonadota</taxon>
        <taxon>Gammaproteobacteria</taxon>
        <taxon>Enterobacterales</taxon>
        <taxon>Enterobacteriaceae</taxon>
        <taxon>Salmonella</taxon>
    </lineage>
</organism>
<dbReference type="Pfam" id="PF10758">
    <property type="entry name" value="DUF2586"/>
    <property type="match status" value="1"/>
</dbReference>
<protein>
    <submittedName>
        <fullName evidence="1">DUF2586 family protein</fullName>
    </submittedName>
</protein>
<proteinExistence type="predicted"/>
<comment type="caution">
    <text evidence="1">The sequence shown here is derived from an EMBL/GenBank/DDBJ whole genome shotgun (WGS) entry which is preliminary data.</text>
</comment>
<name>A0A756I6B8_SALER</name>
<dbReference type="InterPro" id="IPR019694">
    <property type="entry name" value="Phage_HP1_Orf23"/>
</dbReference>
<dbReference type="EMBL" id="DAAWYJ010000032">
    <property type="protein sequence ID" value="HAG0017493.1"/>
    <property type="molecule type" value="Genomic_DNA"/>
</dbReference>
<accession>A0A756I6B8</accession>
<sequence length="376" mass="40900">MTFPSANIETLNTRRGEARQIARTLLFVGVGTSDVRPTAVDEGVDLSAVLGAKDTILSKSVKAFFANAGQNSMTWVAAFKKPIDPTTTITDAWSKVVMDAQKVASVEGVVVVLDDATQADIQKAQELRTKLINTHQRRTWFILNVRGCGSTERWADYLSTMTALQQGIAAEGVQLTPSLWGNEPGILAGRLCNRSVTLADSPARVATGALAMMGRLTPPEDGEGVPLSIATLKALNKARFSVPVWYEDYEGCYWADGVTLDVDGGDYQSIEYLRVADEIARQVRLMAIPKIADRSLNSTPGSIATHEQLFARPMRNGARSLKINGVVFPGLCMSPREGDVKIIWVSETKVQIGIVVRPYNCPKEITINIMLDKSGE</sequence>
<evidence type="ECO:0000313" key="1">
    <source>
        <dbReference type="EMBL" id="HAG0017493.1"/>
    </source>
</evidence>
<gene>
    <name evidence="1" type="ORF">G8O67_004879</name>
</gene>
<dbReference type="AlphaFoldDB" id="A0A756I6B8"/>